<keyword evidence="2" id="KW-1185">Reference proteome</keyword>
<evidence type="ECO:0000313" key="1">
    <source>
        <dbReference type="EMBL" id="GAA3127266.1"/>
    </source>
</evidence>
<gene>
    <name evidence="1" type="ORF">GCM10010449_55790</name>
</gene>
<comment type="caution">
    <text evidence="1">The sequence shown here is derived from an EMBL/GenBank/DDBJ whole genome shotgun (WGS) entry which is preliminary data.</text>
</comment>
<accession>A0ABP6MVK4</accession>
<protein>
    <submittedName>
        <fullName evidence="1">Uncharacterized protein</fullName>
    </submittedName>
</protein>
<proteinExistence type="predicted"/>
<organism evidence="1 2">
    <name type="scientific">Streptomyces rectiviolaceus</name>
    <dbReference type="NCBI Taxonomy" id="332591"/>
    <lineage>
        <taxon>Bacteria</taxon>
        <taxon>Bacillati</taxon>
        <taxon>Actinomycetota</taxon>
        <taxon>Actinomycetes</taxon>
        <taxon>Kitasatosporales</taxon>
        <taxon>Streptomycetaceae</taxon>
        <taxon>Streptomyces</taxon>
    </lineage>
</organism>
<dbReference type="EMBL" id="BAAAUG010000112">
    <property type="protein sequence ID" value="GAA3127266.1"/>
    <property type="molecule type" value="Genomic_DNA"/>
</dbReference>
<sequence length="68" mass="7281">MALVMLNRFGSTSTPPVQPVRISRERFVIENLDGQSDQDVALYTFCVVVPPRADGPAVPAIPAGQLTA</sequence>
<dbReference type="RefSeq" id="WP_344525243.1">
    <property type="nucleotide sequence ID" value="NZ_BAAAUG010000112.1"/>
</dbReference>
<reference evidence="2" key="1">
    <citation type="journal article" date="2019" name="Int. J. Syst. Evol. Microbiol.">
        <title>The Global Catalogue of Microorganisms (GCM) 10K type strain sequencing project: providing services to taxonomists for standard genome sequencing and annotation.</title>
        <authorList>
            <consortium name="The Broad Institute Genomics Platform"/>
            <consortium name="The Broad Institute Genome Sequencing Center for Infectious Disease"/>
            <person name="Wu L."/>
            <person name="Ma J."/>
        </authorList>
    </citation>
    <scope>NUCLEOTIDE SEQUENCE [LARGE SCALE GENOMIC DNA]</scope>
    <source>
        <strain evidence="2">JCM 9092</strain>
    </source>
</reference>
<evidence type="ECO:0000313" key="2">
    <source>
        <dbReference type="Proteomes" id="UP001501637"/>
    </source>
</evidence>
<name>A0ABP6MVK4_9ACTN</name>
<dbReference type="Proteomes" id="UP001501637">
    <property type="component" value="Unassembled WGS sequence"/>
</dbReference>